<evidence type="ECO:0000256" key="1">
    <source>
        <dbReference type="ARBA" id="ARBA00001966"/>
    </source>
</evidence>
<keyword evidence="2" id="KW-0004">4Fe-4S</keyword>
<dbReference type="InterPro" id="IPR013785">
    <property type="entry name" value="Aldolase_TIM"/>
</dbReference>
<dbReference type="PANTHER" id="PTHR43787">
    <property type="entry name" value="FEMO COFACTOR BIOSYNTHESIS PROTEIN NIFB-RELATED"/>
    <property type="match status" value="1"/>
</dbReference>
<evidence type="ECO:0000259" key="7">
    <source>
        <dbReference type="PROSITE" id="PS51918"/>
    </source>
</evidence>
<feature type="domain" description="Radical SAM core" evidence="7">
    <location>
        <begin position="11"/>
        <end position="237"/>
    </location>
</feature>
<comment type="cofactor">
    <cofactor evidence="1">
        <name>[4Fe-4S] cluster</name>
        <dbReference type="ChEBI" id="CHEBI:49883"/>
    </cofactor>
</comment>
<dbReference type="Gene3D" id="3.20.20.70">
    <property type="entry name" value="Aldolase class I"/>
    <property type="match status" value="1"/>
</dbReference>
<dbReference type="SUPFAM" id="SSF102114">
    <property type="entry name" value="Radical SAM enzymes"/>
    <property type="match status" value="1"/>
</dbReference>
<dbReference type="AlphaFoldDB" id="A0A7G8T8I2"/>
<dbReference type="GO" id="GO:0046872">
    <property type="term" value="F:metal ion binding"/>
    <property type="evidence" value="ECO:0007669"/>
    <property type="project" value="UniProtKB-KW"/>
</dbReference>
<evidence type="ECO:0000256" key="4">
    <source>
        <dbReference type="ARBA" id="ARBA00022723"/>
    </source>
</evidence>
<dbReference type="RefSeq" id="WP_187034996.1">
    <property type="nucleotide sequence ID" value="NZ_CP060286.1"/>
</dbReference>
<dbReference type="GO" id="GO:0003824">
    <property type="term" value="F:catalytic activity"/>
    <property type="evidence" value="ECO:0007669"/>
    <property type="project" value="InterPro"/>
</dbReference>
<accession>A0A7G8T8I2</accession>
<dbReference type="SFLD" id="SFLDS00029">
    <property type="entry name" value="Radical_SAM"/>
    <property type="match status" value="1"/>
</dbReference>
<sequence length="315" mass="35857">MIVYGPVPSRRLGQSIGINNIPPKICSYSCIYCQLGRTDKMRAVRQKFYRPEDIFHEAELKMKQLDSQNRHADYFSFVPDGEPTLDINLGTEINLLKQFHVKIAVITNASLLWMDDVKNDLMKADWVSVSIDAADNNTWRKIDRPHGSLNQRDIINGIIEFSQSYKGTLVTETMLVDGINDQEICIRKIAEQLLLIQPSKAYLLVPTRPPAESSVQRASKANLLNAVKLIQNISGVKTECITGDEEEEGFFFTEAVADDLLSITSVHPVREDIVDELLRKRNADKAVITRLVKQGKLLKFSYEGKKFYRKNIRNK</sequence>
<dbReference type="Proteomes" id="UP000515909">
    <property type="component" value="Chromosome"/>
</dbReference>
<evidence type="ECO:0000313" key="8">
    <source>
        <dbReference type="EMBL" id="QNK39923.1"/>
    </source>
</evidence>
<dbReference type="Pfam" id="PF04055">
    <property type="entry name" value="Radical_SAM"/>
    <property type="match status" value="1"/>
</dbReference>
<dbReference type="PANTHER" id="PTHR43787:SF11">
    <property type="entry name" value="UPF0026 PROTEIN SLR1464"/>
    <property type="match status" value="1"/>
</dbReference>
<proteinExistence type="predicted"/>
<dbReference type="KEGG" id="cfem:HCR03_14585"/>
<dbReference type="GO" id="GO:0051539">
    <property type="term" value="F:4 iron, 4 sulfur cluster binding"/>
    <property type="evidence" value="ECO:0007669"/>
    <property type="project" value="UniProtKB-KW"/>
</dbReference>
<reference evidence="8 9" key="1">
    <citation type="submission" date="2020-08" db="EMBL/GenBank/DDBJ databases">
        <title>The isolate Caproiciproducens sp. 7D4C2 produces n-caproate at mildly acidic conditions from hexoses: genome and rBOX comparison with related strains and chain-elongating bacteria.</title>
        <authorList>
            <person name="Esquivel-Elizondo S."/>
            <person name="Bagci C."/>
            <person name="Temovska M."/>
            <person name="Jeon B.S."/>
            <person name="Bessarab I."/>
            <person name="Williams R.B.H."/>
            <person name="Huson D.H."/>
            <person name="Angenent L.T."/>
        </authorList>
    </citation>
    <scope>NUCLEOTIDE SEQUENCE [LARGE SCALE GENOMIC DNA]</scope>
    <source>
        <strain evidence="8 9">7D4C2</strain>
    </source>
</reference>
<dbReference type="InterPro" id="IPR040084">
    <property type="entry name" value="GTPase_Obg"/>
</dbReference>
<evidence type="ECO:0000256" key="6">
    <source>
        <dbReference type="ARBA" id="ARBA00023014"/>
    </source>
</evidence>
<evidence type="ECO:0000256" key="2">
    <source>
        <dbReference type="ARBA" id="ARBA00022485"/>
    </source>
</evidence>
<keyword evidence="4" id="KW-0479">Metal-binding</keyword>
<evidence type="ECO:0000256" key="3">
    <source>
        <dbReference type="ARBA" id="ARBA00022691"/>
    </source>
</evidence>
<gene>
    <name evidence="8" type="ORF">HCR03_14585</name>
</gene>
<dbReference type="CDD" id="cd01335">
    <property type="entry name" value="Radical_SAM"/>
    <property type="match status" value="1"/>
</dbReference>
<keyword evidence="5" id="KW-0408">Iron</keyword>
<dbReference type="PROSITE" id="PS51918">
    <property type="entry name" value="RADICAL_SAM"/>
    <property type="match status" value="1"/>
</dbReference>
<name>A0A7G8T8I2_9FIRM</name>
<dbReference type="InterPro" id="IPR058240">
    <property type="entry name" value="rSAM_sf"/>
</dbReference>
<dbReference type="EMBL" id="CP060286">
    <property type="protein sequence ID" value="QNK39923.1"/>
    <property type="molecule type" value="Genomic_DNA"/>
</dbReference>
<keyword evidence="6" id="KW-0411">Iron-sulfur</keyword>
<organism evidence="8 9">
    <name type="scientific">Caproicibacter fermentans</name>
    <dbReference type="NCBI Taxonomy" id="2576756"/>
    <lineage>
        <taxon>Bacteria</taxon>
        <taxon>Bacillati</taxon>
        <taxon>Bacillota</taxon>
        <taxon>Clostridia</taxon>
        <taxon>Eubacteriales</taxon>
        <taxon>Acutalibacteraceae</taxon>
        <taxon>Caproicibacter</taxon>
    </lineage>
</organism>
<keyword evidence="3" id="KW-0949">S-adenosyl-L-methionine</keyword>
<evidence type="ECO:0000313" key="9">
    <source>
        <dbReference type="Proteomes" id="UP000515909"/>
    </source>
</evidence>
<evidence type="ECO:0000256" key="5">
    <source>
        <dbReference type="ARBA" id="ARBA00023004"/>
    </source>
</evidence>
<dbReference type="InterPro" id="IPR007197">
    <property type="entry name" value="rSAM"/>
</dbReference>
<protein>
    <submittedName>
        <fullName evidence="8">Radical SAM protein</fullName>
    </submittedName>
</protein>
<dbReference type="SFLD" id="SFLDG01083">
    <property type="entry name" value="Uncharacterised_Radical_SAM_Su"/>
    <property type="match status" value="1"/>
</dbReference>